<feature type="region of interest" description="Disordered" evidence="1">
    <location>
        <begin position="27"/>
        <end position="117"/>
    </location>
</feature>
<evidence type="ECO:0000259" key="2">
    <source>
        <dbReference type="Pfam" id="PF23086"/>
    </source>
</evidence>
<evidence type="ECO:0000256" key="1">
    <source>
        <dbReference type="SAM" id="MobiDB-lite"/>
    </source>
</evidence>
<gene>
    <name evidence="3" type="ORF">HDU87_004278</name>
</gene>
<dbReference type="PANTHER" id="PTHR15197:SF0">
    <property type="entry name" value="COILIN"/>
    <property type="match status" value="1"/>
</dbReference>
<dbReference type="Proteomes" id="UP001212152">
    <property type="component" value="Unassembled WGS sequence"/>
</dbReference>
<dbReference type="AlphaFoldDB" id="A0AAD5TLA1"/>
<reference evidence="3" key="1">
    <citation type="submission" date="2020-05" db="EMBL/GenBank/DDBJ databases">
        <title>Phylogenomic resolution of chytrid fungi.</title>
        <authorList>
            <person name="Stajich J.E."/>
            <person name="Amses K."/>
            <person name="Simmons R."/>
            <person name="Seto K."/>
            <person name="Myers J."/>
            <person name="Bonds A."/>
            <person name="Quandt C.A."/>
            <person name="Barry K."/>
            <person name="Liu P."/>
            <person name="Grigoriev I."/>
            <person name="Longcore J.E."/>
            <person name="James T.Y."/>
        </authorList>
    </citation>
    <scope>NUCLEOTIDE SEQUENCE</scope>
    <source>
        <strain evidence="3">JEL0379</strain>
    </source>
</reference>
<dbReference type="PANTHER" id="PTHR15197">
    <property type="entry name" value="COILIN P80"/>
    <property type="match status" value="1"/>
</dbReference>
<dbReference type="GO" id="GO:0030620">
    <property type="term" value="F:U2 snRNA binding"/>
    <property type="evidence" value="ECO:0007669"/>
    <property type="project" value="TreeGrafter"/>
</dbReference>
<sequence length="337" mass="35221">MTHLKRSRISLPFPPVDCLSFLCLDEADSAGPSGGPPSKLGGKPGSQPASSTDQNQAASKQQKKARNGAPQAISSGAQIHAANQENVAPAASGAAKGSKDVTAGPASMAPPLSLGKNKRKQLQKLINVERTHVKFADAAESEEEEGELVENTGAGLSASAPASTRAVFSAVHLSDDFPIPQHHGAGNNKRGKGSANQNAKEASSDASGTQQQSSQSAEKGNSETVAAAPRKDYESMPLFSNRPVVGQVLAYKLLELSQSCTPEISDYKEATVMAYDNKRGLITLQPVLDNRDAQGDAVSDARSRLLPASDDEWVVEGLPSEVVILDMGALMDARIVS</sequence>
<dbReference type="InterPro" id="IPR024822">
    <property type="entry name" value="Coilin"/>
</dbReference>
<feature type="compositionally biased region" description="Acidic residues" evidence="1">
    <location>
        <begin position="139"/>
        <end position="148"/>
    </location>
</feature>
<feature type="domain" description="Coilin tudor" evidence="2">
    <location>
        <begin position="231"/>
        <end position="295"/>
    </location>
</feature>
<dbReference type="GO" id="GO:0000387">
    <property type="term" value="P:spliceosomal snRNP assembly"/>
    <property type="evidence" value="ECO:0007669"/>
    <property type="project" value="TreeGrafter"/>
</dbReference>
<protein>
    <recommendedName>
        <fullName evidence="2">Coilin tudor domain-containing protein</fullName>
    </recommendedName>
</protein>
<feature type="compositionally biased region" description="Polar residues" evidence="1">
    <location>
        <begin position="72"/>
        <end position="86"/>
    </location>
</feature>
<dbReference type="EMBL" id="JADGJQ010000031">
    <property type="protein sequence ID" value="KAJ3177756.1"/>
    <property type="molecule type" value="Genomic_DNA"/>
</dbReference>
<comment type="caution">
    <text evidence="3">The sequence shown here is derived from an EMBL/GenBank/DDBJ whole genome shotgun (WGS) entry which is preliminary data.</text>
</comment>
<evidence type="ECO:0000313" key="4">
    <source>
        <dbReference type="Proteomes" id="UP001212152"/>
    </source>
</evidence>
<organism evidence="3 4">
    <name type="scientific">Geranomyces variabilis</name>
    <dbReference type="NCBI Taxonomy" id="109894"/>
    <lineage>
        <taxon>Eukaryota</taxon>
        <taxon>Fungi</taxon>
        <taxon>Fungi incertae sedis</taxon>
        <taxon>Chytridiomycota</taxon>
        <taxon>Chytridiomycota incertae sedis</taxon>
        <taxon>Chytridiomycetes</taxon>
        <taxon>Spizellomycetales</taxon>
        <taxon>Powellomycetaceae</taxon>
        <taxon>Geranomyces</taxon>
    </lineage>
</organism>
<feature type="region of interest" description="Disordered" evidence="1">
    <location>
        <begin position="136"/>
        <end position="159"/>
    </location>
</feature>
<keyword evidence="4" id="KW-1185">Reference proteome</keyword>
<dbReference type="InterPro" id="IPR056398">
    <property type="entry name" value="Tudor_Coilin"/>
</dbReference>
<proteinExistence type="predicted"/>
<name>A0AAD5TLA1_9FUNG</name>
<feature type="region of interest" description="Disordered" evidence="1">
    <location>
        <begin position="177"/>
        <end position="229"/>
    </location>
</feature>
<accession>A0AAD5TLA1</accession>
<dbReference type="GO" id="GO:0030619">
    <property type="term" value="F:U1 snRNA binding"/>
    <property type="evidence" value="ECO:0007669"/>
    <property type="project" value="TreeGrafter"/>
</dbReference>
<evidence type="ECO:0000313" key="3">
    <source>
        <dbReference type="EMBL" id="KAJ3177756.1"/>
    </source>
</evidence>
<dbReference type="Pfam" id="PF23086">
    <property type="entry name" value="Tudor_Coilin"/>
    <property type="match status" value="1"/>
</dbReference>
<dbReference type="GO" id="GO:0015030">
    <property type="term" value="C:Cajal body"/>
    <property type="evidence" value="ECO:0007669"/>
    <property type="project" value="TreeGrafter"/>
</dbReference>
<feature type="compositionally biased region" description="Low complexity" evidence="1">
    <location>
        <begin position="204"/>
        <end position="217"/>
    </location>
</feature>